<proteinExistence type="predicted"/>
<reference evidence="1" key="1">
    <citation type="journal article" date="2010" name="Nature">
        <title>The Dynamic genome of Hydra.</title>
        <authorList>
            <person name="Chapman J.A."/>
            <person name="Kirkness E.F."/>
            <person name="Simakov O."/>
            <person name="Hampson S.E."/>
            <person name="Mitros T."/>
            <person name="Weinmaier T."/>
            <person name="Rattei T."/>
            <person name="Balasubramanian P.G."/>
            <person name="Borman J."/>
            <person name="Busam D."/>
            <person name="Disbennett K."/>
            <person name="Pfannkoch C."/>
            <person name="Sumin N."/>
            <person name="Sutton G."/>
            <person name="Viswanathan L."/>
            <person name="Walenz B."/>
            <person name="Goodstein D.M."/>
            <person name="Hellsten U."/>
            <person name="Kawashima T."/>
            <person name="Prochnik S.E."/>
            <person name="Putnam N.H."/>
            <person name="Shu S."/>
            <person name="Blumberg B."/>
            <person name="Dana C.E."/>
            <person name="Gee L."/>
            <person name="Kibler D.F."/>
            <person name="Law L."/>
            <person name="Lindgens D."/>
            <person name="Martinez D.E."/>
            <person name="Peng J."/>
            <person name="Wigge P.A."/>
            <person name="Bertulat B."/>
            <person name="Guder C."/>
            <person name="Nakamura Y."/>
            <person name="Ozbek S."/>
            <person name="Watanabe H."/>
            <person name="Khalturin K."/>
            <person name="Hemmrich G."/>
            <person name="Franke A."/>
            <person name="Augustin R."/>
            <person name="Fraune S."/>
            <person name="Hayakawa E."/>
            <person name="Hayakawa S."/>
            <person name="Hirose M."/>
            <person name="Hwang J."/>
            <person name="Ikeo K."/>
            <person name="Nishimiya-Fujisawa C."/>
            <person name="Ogura A."/>
            <person name="Takahashi T."/>
            <person name="Steinmetz P.R."/>
            <person name="Zhang X."/>
            <person name="Aufschnaiter R."/>
            <person name="Eder M.K."/>
            <person name="Gorny A.K."/>
            <person name="Salvenmoser W."/>
            <person name="Heimberg A.M."/>
            <person name="Wheeler B.M."/>
            <person name="Peterson K.J."/>
            <person name="Boettger A."/>
            <person name="Tischler P."/>
            <person name="Wolf A."/>
            <person name="Gojobori T."/>
            <person name="Remington K.A."/>
            <person name="Strausberg R.L."/>
            <person name="Venter J."/>
            <person name="Technau U."/>
            <person name="Hobmayer B."/>
            <person name="Bosch T.C."/>
            <person name="Holstein T.W."/>
            <person name="Fujisawa T."/>
            <person name="Bode H.R."/>
            <person name="David C.N."/>
            <person name="Rokhsar D.S."/>
            <person name="Steele R.E."/>
        </authorList>
    </citation>
    <scope>NUCLEOTIDE SEQUENCE</scope>
</reference>
<dbReference type="AlphaFoldDB" id="C9Y606"/>
<evidence type="ECO:0000313" key="1">
    <source>
        <dbReference type="EMBL" id="CBA26295.1"/>
    </source>
</evidence>
<protein>
    <submittedName>
        <fullName evidence="1">Uncharacterized protein</fullName>
    </submittedName>
</protein>
<accession>C9Y606</accession>
<sequence>MLTRRFVRFAATGVFNTLLHAAIAAAWIHFVSYRPSVANGGGLCGGNGGFIFYQHALEFFQLVRP</sequence>
<organism evidence="1">
    <name type="scientific">Curvibacter symbiont subsp. Hydra magnipapillata</name>
    <dbReference type="NCBI Taxonomy" id="667019"/>
    <lineage>
        <taxon>Bacteria</taxon>
        <taxon>Pseudomonadati</taxon>
        <taxon>Pseudomonadota</taxon>
        <taxon>Betaproteobacteria</taxon>
        <taxon>Burkholderiales</taxon>
        <taxon>Comamonadaceae</taxon>
        <taxon>Curvibacter</taxon>
    </lineage>
</organism>
<gene>
    <name evidence="1" type="ORF">Csp_E33830</name>
</gene>
<name>C9Y606_CURXX</name>
<dbReference type="EMBL" id="FN543101">
    <property type="protein sequence ID" value="CBA26295.1"/>
    <property type="molecule type" value="Genomic_DNA"/>
</dbReference>
<feature type="non-terminal residue" evidence="1">
    <location>
        <position position="65"/>
    </location>
</feature>